<gene>
    <name evidence="1" type="ORF">KC01_LOCUS29536</name>
</gene>
<accession>A0AAV2LMJ6</accession>
<protein>
    <recommendedName>
        <fullName evidence="3">Secreted protein</fullName>
    </recommendedName>
</protein>
<keyword evidence="2" id="KW-1185">Reference proteome</keyword>
<organism evidence="1 2">
    <name type="scientific">Knipowitschia caucasica</name>
    <name type="common">Caucasian dwarf goby</name>
    <name type="synonym">Pomatoschistus caucasicus</name>
    <dbReference type="NCBI Taxonomy" id="637954"/>
    <lineage>
        <taxon>Eukaryota</taxon>
        <taxon>Metazoa</taxon>
        <taxon>Chordata</taxon>
        <taxon>Craniata</taxon>
        <taxon>Vertebrata</taxon>
        <taxon>Euteleostomi</taxon>
        <taxon>Actinopterygii</taxon>
        <taxon>Neopterygii</taxon>
        <taxon>Teleostei</taxon>
        <taxon>Neoteleostei</taxon>
        <taxon>Acanthomorphata</taxon>
        <taxon>Gobiaria</taxon>
        <taxon>Gobiiformes</taxon>
        <taxon>Gobioidei</taxon>
        <taxon>Gobiidae</taxon>
        <taxon>Gobiinae</taxon>
        <taxon>Knipowitschia</taxon>
    </lineage>
</organism>
<name>A0AAV2LMJ6_KNICA</name>
<evidence type="ECO:0000313" key="1">
    <source>
        <dbReference type="EMBL" id="CAL1601608.1"/>
    </source>
</evidence>
<dbReference type="AlphaFoldDB" id="A0AAV2LMJ6"/>
<reference evidence="1 2" key="1">
    <citation type="submission" date="2024-04" db="EMBL/GenBank/DDBJ databases">
        <authorList>
            <person name="Waldvogel A.-M."/>
            <person name="Schoenle A."/>
        </authorList>
    </citation>
    <scope>NUCLEOTIDE SEQUENCE [LARGE SCALE GENOMIC DNA]</scope>
</reference>
<proteinExistence type="predicted"/>
<dbReference type="EMBL" id="OZ035825">
    <property type="protein sequence ID" value="CAL1601608.1"/>
    <property type="molecule type" value="Genomic_DNA"/>
</dbReference>
<evidence type="ECO:0008006" key="3">
    <source>
        <dbReference type="Google" id="ProtNLM"/>
    </source>
</evidence>
<sequence length="77" mass="8440">MLLSGLATVSPGRLTCAPGSGAGVSFGVLVAHYSTPGDNGQSCRQAVFSRRRREDRLRNVEMCGRIDWTTTLRAWVW</sequence>
<evidence type="ECO:0000313" key="2">
    <source>
        <dbReference type="Proteomes" id="UP001497482"/>
    </source>
</evidence>
<dbReference type="Proteomes" id="UP001497482">
    <property type="component" value="Chromosome 3"/>
</dbReference>